<comment type="caution">
    <text evidence="2">The sequence shown here is derived from an EMBL/GenBank/DDBJ whole genome shotgun (WGS) entry which is preliminary data.</text>
</comment>
<keyword evidence="1" id="KW-1133">Transmembrane helix</keyword>
<dbReference type="AlphaFoldDB" id="X1IXP0"/>
<reference evidence="2" key="1">
    <citation type="journal article" date="2014" name="Front. Microbiol.">
        <title>High frequency of phylogenetically diverse reductive dehalogenase-homologous genes in deep subseafloor sedimentary metagenomes.</title>
        <authorList>
            <person name="Kawai M."/>
            <person name="Futagami T."/>
            <person name="Toyoda A."/>
            <person name="Takaki Y."/>
            <person name="Nishi S."/>
            <person name="Hori S."/>
            <person name="Arai W."/>
            <person name="Tsubouchi T."/>
            <person name="Morono Y."/>
            <person name="Uchiyama I."/>
            <person name="Ito T."/>
            <person name="Fujiyama A."/>
            <person name="Inagaki F."/>
            <person name="Takami H."/>
        </authorList>
    </citation>
    <scope>NUCLEOTIDE SEQUENCE</scope>
    <source>
        <strain evidence="2">Expedition CK06-06</strain>
    </source>
</reference>
<feature type="transmembrane region" description="Helical" evidence="1">
    <location>
        <begin position="6"/>
        <end position="29"/>
    </location>
</feature>
<evidence type="ECO:0000313" key="2">
    <source>
        <dbReference type="EMBL" id="GAH70864.1"/>
    </source>
</evidence>
<sequence length="64" mass="7131">MKEETLFQIIYFILQGLLALGLFVGGFIYKNTLVAILSLIGVVFMGFVYIVIGGCRYNWSFGGD</sequence>
<protein>
    <submittedName>
        <fullName evidence="2">Uncharacterized protein</fullName>
    </submittedName>
</protein>
<dbReference type="EMBL" id="BARU01027140">
    <property type="protein sequence ID" value="GAH70864.1"/>
    <property type="molecule type" value="Genomic_DNA"/>
</dbReference>
<keyword evidence="1" id="KW-0472">Membrane</keyword>
<accession>X1IXP0</accession>
<feature type="transmembrane region" description="Helical" evidence="1">
    <location>
        <begin position="36"/>
        <end position="59"/>
    </location>
</feature>
<keyword evidence="1" id="KW-0812">Transmembrane</keyword>
<evidence type="ECO:0000256" key="1">
    <source>
        <dbReference type="SAM" id="Phobius"/>
    </source>
</evidence>
<name>X1IXP0_9ZZZZ</name>
<proteinExistence type="predicted"/>
<gene>
    <name evidence="2" type="ORF">S03H2_43498</name>
</gene>
<organism evidence="2">
    <name type="scientific">marine sediment metagenome</name>
    <dbReference type="NCBI Taxonomy" id="412755"/>
    <lineage>
        <taxon>unclassified sequences</taxon>
        <taxon>metagenomes</taxon>
        <taxon>ecological metagenomes</taxon>
    </lineage>
</organism>